<evidence type="ECO:0000256" key="1">
    <source>
        <dbReference type="ARBA" id="ARBA00022723"/>
    </source>
</evidence>
<keyword evidence="4" id="KW-0472">Membrane</keyword>
<dbReference type="Pfam" id="PF13639">
    <property type="entry name" value="zf-RING_2"/>
    <property type="match status" value="1"/>
</dbReference>
<dbReference type="PANTHER" id="PTHR45969:SF69">
    <property type="entry name" value="FINGER DOMAIN PROTEIN, PUTATIVE (AFU_ORTHOLOGUE AFUA_3G12190)-RELATED"/>
    <property type="match status" value="1"/>
</dbReference>
<evidence type="ECO:0000256" key="3">
    <source>
        <dbReference type="ARBA" id="ARBA00022833"/>
    </source>
</evidence>
<dbReference type="AlphaFoldDB" id="A0A6C0FBL6"/>
<evidence type="ECO:0000313" key="6">
    <source>
        <dbReference type="EMBL" id="QHT37280.1"/>
    </source>
</evidence>
<dbReference type="Gene3D" id="3.30.40.10">
    <property type="entry name" value="Zinc/RING finger domain, C3HC4 (zinc finger)"/>
    <property type="match status" value="1"/>
</dbReference>
<dbReference type="PANTHER" id="PTHR45969">
    <property type="entry name" value="RING ZINC FINGER PROTEIN-RELATED"/>
    <property type="match status" value="1"/>
</dbReference>
<evidence type="ECO:0000259" key="5">
    <source>
        <dbReference type="PROSITE" id="PS50089"/>
    </source>
</evidence>
<dbReference type="GO" id="GO:0008270">
    <property type="term" value="F:zinc ion binding"/>
    <property type="evidence" value="ECO:0007669"/>
    <property type="project" value="UniProtKB-KW"/>
</dbReference>
<evidence type="ECO:0000256" key="4">
    <source>
        <dbReference type="SAM" id="Phobius"/>
    </source>
</evidence>
<name>A0A6C0FBL6_9ZZZZ</name>
<evidence type="ECO:0000256" key="2">
    <source>
        <dbReference type="ARBA" id="ARBA00022771"/>
    </source>
</evidence>
<reference evidence="6" key="1">
    <citation type="journal article" date="2020" name="Nature">
        <title>Giant virus diversity and host interactions through global metagenomics.</title>
        <authorList>
            <person name="Schulz F."/>
            <person name="Roux S."/>
            <person name="Paez-Espino D."/>
            <person name="Jungbluth S."/>
            <person name="Walsh D.A."/>
            <person name="Denef V.J."/>
            <person name="McMahon K.D."/>
            <person name="Konstantinidis K.T."/>
            <person name="Eloe-Fadrosh E.A."/>
            <person name="Kyrpides N.C."/>
            <person name="Woyke T."/>
        </authorList>
    </citation>
    <scope>NUCLEOTIDE SEQUENCE</scope>
    <source>
        <strain evidence="6">GVMAG-S-ERX555967-131</strain>
    </source>
</reference>
<keyword evidence="3" id="KW-0862">Zinc</keyword>
<keyword evidence="4" id="KW-1133">Transmembrane helix</keyword>
<organism evidence="6">
    <name type="scientific">viral metagenome</name>
    <dbReference type="NCBI Taxonomy" id="1070528"/>
    <lineage>
        <taxon>unclassified sequences</taxon>
        <taxon>metagenomes</taxon>
        <taxon>organismal metagenomes</taxon>
    </lineage>
</organism>
<dbReference type="SMART" id="SM00184">
    <property type="entry name" value="RING"/>
    <property type="match status" value="1"/>
</dbReference>
<protein>
    <recommendedName>
        <fullName evidence="5">RING-type domain-containing protein</fullName>
    </recommendedName>
</protein>
<dbReference type="CDD" id="cd16448">
    <property type="entry name" value="RING-H2"/>
    <property type="match status" value="1"/>
</dbReference>
<dbReference type="InterPro" id="IPR001841">
    <property type="entry name" value="Znf_RING"/>
</dbReference>
<keyword evidence="4" id="KW-0812">Transmembrane</keyword>
<dbReference type="SUPFAM" id="SSF57850">
    <property type="entry name" value="RING/U-box"/>
    <property type="match status" value="1"/>
</dbReference>
<accession>A0A6C0FBL6</accession>
<dbReference type="InterPro" id="IPR013083">
    <property type="entry name" value="Znf_RING/FYVE/PHD"/>
</dbReference>
<dbReference type="GO" id="GO:0061630">
    <property type="term" value="F:ubiquitin protein ligase activity"/>
    <property type="evidence" value="ECO:0007669"/>
    <property type="project" value="TreeGrafter"/>
</dbReference>
<keyword evidence="1" id="KW-0479">Metal-binding</keyword>
<dbReference type="PROSITE" id="PS50089">
    <property type="entry name" value="ZF_RING_2"/>
    <property type="match status" value="1"/>
</dbReference>
<feature type="transmembrane region" description="Helical" evidence="4">
    <location>
        <begin position="6"/>
        <end position="23"/>
    </location>
</feature>
<proteinExistence type="predicted"/>
<keyword evidence="2" id="KW-0863">Zinc-finger</keyword>
<dbReference type="GO" id="GO:0016567">
    <property type="term" value="P:protein ubiquitination"/>
    <property type="evidence" value="ECO:0007669"/>
    <property type="project" value="TreeGrafter"/>
</dbReference>
<feature type="domain" description="RING-type" evidence="5">
    <location>
        <begin position="58"/>
        <end position="99"/>
    </location>
</feature>
<dbReference type="EMBL" id="MN738791">
    <property type="protein sequence ID" value="QHT37280.1"/>
    <property type="molecule type" value="Genomic_DNA"/>
</dbReference>
<sequence>MIGFEGIGIVVMFAGLTMMRVFINEHYAFKEWYDMQKIKQVINKNAPQSNYKNGNEECTICLEELNNKIVRTLHCKHVFHKECIDKWVFTDHNSCPNCNGDIIRCEAFIDYESDI</sequence>